<dbReference type="EMBL" id="ATHJ01000076">
    <property type="protein sequence ID" value="EPR41273.1"/>
    <property type="molecule type" value="Genomic_DNA"/>
</dbReference>
<dbReference type="InterPro" id="IPR006963">
    <property type="entry name" value="Mopterin_OxRdtase_4Fe-4S_dom"/>
</dbReference>
<protein>
    <submittedName>
        <fullName evidence="5">Molybdopterin oxidoreductase</fullName>
    </submittedName>
</protein>
<dbReference type="SUPFAM" id="SSF53706">
    <property type="entry name" value="Formate dehydrogenase/DMSO reductase, domains 1-3"/>
    <property type="match status" value="1"/>
</dbReference>
<accession>S7V9X1</accession>
<dbReference type="GO" id="GO:0046872">
    <property type="term" value="F:metal ion binding"/>
    <property type="evidence" value="ECO:0007669"/>
    <property type="project" value="UniProtKB-KW"/>
</dbReference>
<dbReference type="Gene3D" id="3.30.2070.10">
    <property type="entry name" value="Formate dehydrogenase/DMSO reductase"/>
    <property type="match status" value="1"/>
</dbReference>
<dbReference type="eggNOG" id="COG0243">
    <property type="taxonomic scope" value="Bacteria"/>
</dbReference>
<dbReference type="GO" id="GO:0016491">
    <property type="term" value="F:oxidoreductase activity"/>
    <property type="evidence" value="ECO:0007669"/>
    <property type="project" value="InterPro"/>
</dbReference>
<dbReference type="Pfam" id="PF04879">
    <property type="entry name" value="Molybdop_Fe4S4"/>
    <property type="match status" value="1"/>
</dbReference>
<dbReference type="PATRIC" id="fig|1121405.3.peg.1583"/>
<keyword evidence="1" id="KW-0479">Metal-binding</keyword>
<dbReference type="SMART" id="SM00926">
    <property type="entry name" value="Molybdop_Fe4S4"/>
    <property type="match status" value="1"/>
</dbReference>
<dbReference type="SUPFAM" id="SSF50692">
    <property type="entry name" value="ADC-like"/>
    <property type="match status" value="1"/>
</dbReference>
<keyword evidence="6" id="KW-1185">Reference proteome</keyword>
<dbReference type="Gene3D" id="2.20.25.90">
    <property type="entry name" value="ADC-like domains"/>
    <property type="match status" value="1"/>
</dbReference>
<dbReference type="STRING" id="897.B2D07_06825"/>
<sequence length="639" mass="70794">MTDDIITACTMDCPDACSMIVTRHPDGGVRLRGNPDHPFTAGFICRKIRHHLRRRQSPDRITRPLLRRGNGWQAISWDEALDRCAKSINALRHEPASILHIMSDGAKGVLKQTTKLFFARLGATRTRGSLCDAAGFIACIHDFGSRKNNTIEDLMNAGRIVNWGKDFSRSSIHMSAIIRNARKCGAKVLSISPGGDGNEAFSDVFIRIRPGSDRFLAAAVAKRFIDADLIPEAILLRIRNFPRFSKTLSTFSEDRLLERCDVTSRDVDALFRFYTSNGPTATIIGAGVQRYRRGGENVRFINSLALLSGNMGRKGGGSYFHLHSLGNFNLEWTRDPEGKSRRAFPMAVVGREILAADPPIRMIWVNGVNIVNQGPDSREIIRAFASVPFKVVVDAFMNDTAERADLILPAALMLEQEDVIGSFLHDYVQHVPAVLKPPGEARSDYEIISGLGKRLLPPIFLPSAETCFEQALDSPLIHGDWTTLRSKGTLRAQKPDIAYTGMIFDHPDGKARLPANLHDEPDPPDAFPLRFLTLVRRNAIHSQLLPEDQEMPPRVWISPHCPNLKTLDMEKPVDVVSPLGRLRVSLHLLSGLHPGAVVYRRGDWMKVGGGANQLVAAELTDIGGGAAFYDQYVRLENGI</sequence>
<organism evidence="5 6">
    <name type="scientific">Desulfococcus multivorans DSM 2059</name>
    <dbReference type="NCBI Taxonomy" id="1121405"/>
    <lineage>
        <taxon>Bacteria</taxon>
        <taxon>Pseudomonadati</taxon>
        <taxon>Thermodesulfobacteriota</taxon>
        <taxon>Desulfobacteria</taxon>
        <taxon>Desulfobacterales</taxon>
        <taxon>Desulfococcaceae</taxon>
        <taxon>Desulfococcus</taxon>
    </lineage>
</organism>
<proteinExistence type="predicted"/>
<evidence type="ECO:0000313" key="6">
    <source>
        <dbReference type="Proteomes" id="UP000014977"/>
    </source>
</evidence>
<dbReference type="Pfam" id="PF00384">
    <property type="entry name" value="Molybdopterin"/>
    <property type="match status" value="1"/>
</dbReference>
<feature type="domain" description="4Fe-4S Mo/W bis-MGD-type" evidence="4">
    <location>
        <begin position="2"/>
        <end position="59"/>
    </location>
</feature>
<reference evidence="5 6" key="1">
    <citation type="journal article" date="2013" name="Genome Announc.">
        <title>Draft genome sequences for three mercury-methylating, sulfate-reducing bacteria.</title>
        <authorList>
            <person name="Brown S.D."/>
            <person name="Hurt R.A.Jr."/>
            <person name="Gilmour C.C."/>
            <person name="Elias D.A."/>
        </authorList>
    </citation>
    <scope>NUCLEOTIDE SEQUENCE [LARGE SCALE GENOMIC DNA]</scope>
    <source>
        <strain evidence="5 6">DSM 2059</strain>
    </source>
</reference>
<gene>
    <name evidence="5" type="ORF">dsmv_2054</name>
</gene>
<dbReference type="PANTHER" id="PTHR43742:SF6">
    <property type="entry name" value="OXIDOREDUCTASE YYAE-RELATED"/>
    <property type="match status" value="1"/>
</dbReference>
<dbReference type="Gene3D" id="2.40.40.20">
    <property type="match status" value="1"/>
</dbReference>
<dbReference type="AlphaFoldDB" id="S7V9X1"/>
<evidence type="ECO:0000256" key="3">
    <source>
        <dbReference type="ARBA" id="ARBA00023014"/>
    </source>
</evidence>
<evidence type="ECO:0000256" key="1">
    <source>
        <dbReference type="ARBA" id="ARBA00022723"/>
    </source>
</evidence>
<dbReference type="RefSeq" id="WP_020876485.1">
    <property type="nucleotide sequence ID" value="NZ_ATHJ01000076.1"/>
</dbReference>
<dbReference type="InterPro" id="IPR009010">
    <property type="entry name" value="Asp_de-COase-like_dom_sf"/>
</dbReference>
<comment type="caution">
    <text evidence="5">The sequence shown here is derived from an EMBL/GenBank/DDBJ whole genome shotgun (WGS) entry which is preliminary data.</text>
</comment>
<name>S7V9X1_DESML</name>
<dbReference type="InterPro" id="IPR050612">
    <property type="entry name" value="Prok_Mopterin_Oxidored"/>
</dbReference>
<dbReference type="OrthoDB" id="9810782at2"/>
<dbReference type="Gene3D" id="3.40.228.10">
    <property type="entry name" value="Dimethylsulfoxide Reductase, domain 2"/>
    <property type="match status" value="1"/>
</dbReference>
<dbReference type="PANTHER" id="PTHR43742">
    <property type="entry name" value="TRIMETHYLAMINE-N-OXIDE REDUCTASE"/>
    <property type="match status" value="1"/>
</dbReference>
<evidence type="ECO:0000313" key="5">
    <source>
        <dbReference type="EMBL" id="EPR41273.1"/>
    </source>
</evidence>
<dbReference type="GO" id="GO:0051536">
    <property type="term" value="F:iron-sulfur cluster binding"/>
    <property type="evidence" value="ECO:0007669"/>
    <property type="project" value="UniProtKB-KW"/>
</dbReference>
<dbReference type="Proteomes" id="UP000014977">
    <property type="component" value="Unassembled WGS sequence"/>
</dbReference>
<evidence type="ECO:0000259" key="4">
    <source>
        <dbReference type="PROSITE" id="PS51669"/>
    </source>
</evidence>
<keyword evidence="3" id="KW-0411">Iron-sulfur</keyword>
<dbReference type="Gene3D" id="3.40.50.740">
    <property type="match status" value="1"/>
</dbReference>
<dbReference type="InterPro" id="IPR006656">
    <property type="entry name" value="Mopterin_OxRdtase"/>
</dbReference>
<evidence type="ECO:0000256" key="2">
    <source>
        <dbReference type="ARBA" id="ARBA00023004"/>
    </source>
</evidence>
<dbReference type="PROSITE" id="PS51669">
    <property type="entry name" value="4FE4S_MOW_BIS_MGD"/>
    <property type="match status" value="1"/>
</dbReference>
<keyword evidence="2" id="KW-0408">Iron</keyword>